<sequence>MESSTFRFSADANTDIWKKPPSHDVFTAPYRTHSRNPTASFLSAALSFTATYTLQFDQAGILLVFRNTTSDTPASRKWIKAGIELFDDAPRLSTVCCDAWADWSVAPAPAADDVRRGSASVTVSVEREDGATGSSLWIHHVGDAGRKTPMREVCWPFGDAAAEGWELEVAAAIARPAKDTADKLEASFDNFVVKWKDD</sequence>
<reference evidence="1 2" key="1">
    <citation type="submission" date="2018-01" db="EMBL/GenBank/DDBJ databases">
        <title>Harnessing the power of phylogenomics to disentangle the directionality and signatures of interkingdom host jumping in the parasitic fungal genus Tolypocladium.</title>
        <authorList>
            <person name="Quandt C.A."/>
            <person name="Patterson W."/>
            <person name="Spatafora J.W."/>
        </authorList>
    </citation>
    <scope>NUCLEOTIDE SEQUENCE [LARGE SCALE GENOMIC DNA]</scope>
    <source>
        <strain evidence="1 2">NRBC 100945</strain>
    </source>
</reference>
<dbReference type="AlphaFoldDB" id="A0A2S4KTL6"/>
<dbReference type="PANTHER" id="PTHR35332">
    <property type="entry name" value="REGULATION OF ENOLASE PROTEIN 1"/>
    <property type="match status" value="1"/>
</dbReference>
<dbReference type="InterPro" id="IPR009784">
    <property type="entry name" value="DUF1349"/>
</dbReference>
<dbReference type="Proteomes" id="UP000237481">
    <property type="component" value="Unassembled WGS sequence"/>
</dbReference>
<gene>
    <name evidence="1" type="ORF">TPAR_06278</name>
</gene>
<name>A0A2S4KTL6_9HYPO</name>
<dbReference type="EMBL" id="PKSG01000680">
    <property type="protein sequence ID" value="POR33531.1"/>
    <property type="molecule type" value="Genomic_DNA"/>
</dbReference>
<accession>A0A2S4KTL6</accession>
<organism evidence="1 2">
    <name type="scientific">Tolypocladium paradoxum</name>
    <dbReference type="NCBI Taxonomy" id="94208"/>
    <lineage>
        <taxon>Eukaryota</taxon>
        <taxon>Fungi</taxon>
        <taxon>Dikarya</taxon>
        <taxon>Ascomycota</taxon>
        <taxon>Pezizomycotina</taxon>
        <taxon>Sordariomycetes</taxon>
        <taxon>Hypocreomycetidae</taxon>
        <taxon>Hypocreales</taxon>
        <taxon>Ophiocordycipitaceae</taxon>
        <taxon>Tolypocladium</taxon>
    </lineage>
</organism>
<proteinExistence type="predicted"/>
<dbReference type="STRING" id="94208.A0A2S4KTL6"/>
<evidence type="ECO:0000313" key="2">
    <source>
        <dbReference type="Proteomes" id="UP000237481"/>
    </source>
</evidence>
<keyword evidence="2" id="KW-1185">Reference proteome</keyword>
<protein>
    <submittedName>
        <fullName evidence="1">Uncharacterized protein</fullName>
    </submittedName>
</protein>
<dbReference type="Gene3D" id="2.60.120.200">
    <property type="match status" value="1"/>
</dbReference>
<evidence type="ECO:0000313" key="1">
    <source>
        <dbReference type="EMBL" id="POR33531.1"/>
    </source>
</evidence>
<dbReference type="Pfam" id="PF07081">
    <property type="entry name" value="DUF1349"/>
    <property type="match status" value="1"/>
</dbReference>
<dbReference type="OrthoDB" id="42525at2759"/>
<dbReference type="PANTHER" id="PTHR35332:SF2">
    <property type="entry name" value="REGULATION OF ENOLASE PROTEIN 1"/>
    <property type="match status" value="1"/>
</dbReference>
<comment type="caution">
    <text evidence="1">The sequence shown here is derived from an EMBL/GenBank/DDBJ whole genome shotgun (WGS) entry which is preliminary data.</text>
</comment>